<organism evidence="2 3">
    <name type="scientific">Paramuricea clavata</name>
    <name type="common">Red gorgonian</name>
    <name type="synonym">Violescent sea-whip</name>
    <dbReference type="NCBI Taxonomy" id="317549"/>
    <lineage>
        <taxon>Eukaryota</taxon>
        <taxon>Metazoa</taxon>
        <taxon>Cnidaria</taxon>
        <taxon>Anthozoa</taxon>
        <taxon>Octocorallia</taxon>
        <taxon>Malacalcyonacea</taxon>
        <taxon>Plexauridae</taxon>
        <taxon>Paramuricea</taxon>
    </lineage>
</organism>
<sequence>FLDTNPFDTFVSEAENYEQISSSYLNVESNIAKEVKQGEERDVVESVDQGSQQLTVLSVKTTPVSEKKESKKKVGDKRKVEDKHEICGEKIEIDVSSDSFDIADAGDQRCENVKKAKRENNTHDESGNERRVTRSIAGAKDKTSKQQSRVQ</sequence>
<keyword evidence="3" id="KW-1185">Reference proteome</keyword>
<feature type="region of interest" description="Disordered" evidence="1">
    <location>
        <begin position="113"/>
        <end position="151"/>
    </location>
</feature>
<feature type="compositionally biased region" description="Basic and acidic residues" evidence="1">
    <location>
        <begin position="65"/>
        <end position="82"/>
    </location>
</feature>
<evidence type="ECO:0000313" key="2">
    <source>
        <dbReference type="EMBL" id="CAB4034867.1"/>
    </source>
</evidence>
<comment type="caution">
    <text evidence="2">The sequence shown here is derived from an EMBL/GenBank/DDBJ whole genome shotgun (WGS) entry which is preliminary data.</text>
</comment>
<dbReference type="EMBL" id="CACRXK020020491">
    <property type="protein sequence ID" value="CAB4034867.1"/>
    <property type="molecule type" value="Genomic_DNA"/>
</dbReference>
<name>A0A7D9LPM7_PARCT</name>
<feature type="non-terminal residue" evidence="2">
    <location>
        <position position="1"/>
    </location>
</feature>
<feature type="non-terminal residue" evidence="2">
    <location>
        <position position="151"/>
    </location>
</feature>
<accession>A0A7D9LPM7</accession>
<proteinExistence type="predicted"/>
<feature type="compositionally biased region" description="Basic and acidic residues" evidence="1">
    <location>
        <begin position="113"/>
        <end position="132"/>
    </location>
</feature>
<evidence type="ECO:0000256" key="1">
    <source>
        <dbReference type="SAM" id="MobiDB-lite"/>
    </source>
</evidence>
<dbReference type="AlphaFoldDB" id="A0A7D9LPM7"/>
<protein>
    <submittedName>
        <fullName evidence="2">Uncharacterized protein</fullName>
    </submittedName>
</protein>
<gene>
    <name evidence="2" type="ORF">PACLA_8A063896</name>
</gene>
<reference evidence="2" key="1">
    <citation type="submission" date="2020-04" db="EMBL/GenBank/DDBJ databases">
        <authorList>
            <person name="Alioto T."/>
            <person name="Alioto T."/>
            <person name="Gomez Garrido J."/>
        </authorList>
    </citation>
    <scope>NUCLEOTIDE SEQUENCE</scope>
    <source>
        <strain evidence="2">A484AB</strain>
    </source>
</reference>
<evidence type="ECO:0000313" key="3">
    <source>
        <dbReference type="Proteomes" id="UP001152795"/>
    </source>
</evidence>
<feature type="region of interest" description="Disordered" evidence="1">
    <location>
        <begin position="60"/>
        <end position="82"/>
    </location>
</feature>
<dbReference type="Proteomes" id="UP001152795">
    <property type="component" value="Unassembled WGS sequence"/>
</dbReference>